<feature type="domain" description="AAA+ ATPase" evidence="1">
    <location>
        <begin position="68"/>
        <end position="246"/>
    </location>
</feature>
<dbReference type="RefSeq" id="WP_200807101.1">
    <property type="nucleotide sequence ID" value="NZ_FUYB01000016.1"/>
</dbReference>
<dbReference type="SUPFAM" id="SSF52540">
    <property type="entry name" value="P-loop containing nucleoside triphosphate hydrolases"/>
    <property type="match status" value="1"/>
</dbReference>
<dbReference type="Gene3D" id="3.40.50.300">
    <property type="entry name" value="P-loop containing nucleotide triphosphate hydrolases"/>
    <property type="match status" value="1"/>
</dbReference>
<reference evidence="3" key="1">
    <citation type="submission" date="2017-02" db="EMBL/GenBank/DDBJ databases">
        <authorList>
            <person name="Varghese N."/>
            <person name="Submissions S."/>
        </authorList>
    </citation>
    <scope>NUCLEOTIDE SEQUENCE [LARGE SCALE GENOMIC DNA]</scope>
    <source>
        <strain evidence="3">ATCC 49788</strain>
    </source>
</reference>
<dbReference type="Proteomes" id="UP000190460">
    <property type="component" value="Unassembled WGS sequence"/>
</dbReference>
<evidence type="ECO:0000259" key="1">
    <source>
        <dbReference type="SMART" id="SM00382"/>
    </source>
</evidence>
<name>A0A1T4XEP1_9GAMM</name>
<dbReference type="Pfam" id="PF13481">
    <property type="entry name" value="AAA_25"/>
    <property type="match status" value="1"/>
</dbReference>
<dbReference type="SMART" id="SM00382">
    <property type="entry name" value="AAA"/>
    <property type="match status" value="1"/>
</dbReference>
<proteinExistence type="predicted"/>
<evidence type="ECO:0000313" key="2">
    <source>
        <dbReference type="EMBL" id="SKA87939.1"/>
    </source>
</evidence>
<dbReference type="InterPro" id="IPR003593">
    <property type="entry name" value="AAA+_ATPase"/>
</dbReference>
<dbReference type="InterPro" id="IPR027417">
    <property type="entry name" value="P-loop_NTPase"/>
</dbReference>
<evidence type="ECO:0000313" key="3">
    <source>
        <dbReference type="Proteomes" id="UP000190460"/>
    </source>
</evidence>
<sequence length="331" mass="36650">MADALHKFIYDDIPSAAFEGMEGLSDSPPHQPLADNSQLTEVVAIAIEDFLQKTYPPRCNLLAPWLQNPALAMIYAWRGVGKTHVALRVAYAVASGGEFLTWKAPAPQPVLYLDGEMPAIALQERLIQIVRASEKEPPTGYFQLMGIDDQGEHGMPNLSTEEGQMAIKPYTDQAKLIVIDNLSTLVRSGEENKGDDWLPVQQWALKMRAEGRTVLFIHHAGKGGAQRGASRREDVLDTVICLKRPADYEAGQGARFEVHFEKARGIFGKDVEPIEVQLGSTGLKEQWVVSSVEQTNYQKVVELAHLGMQARDIAHELEINKSTVSRHLSKC</sequence>
<keyword evidence="3" id="KW-1185">Reference proteome</keyword>
<dbReference type="AlphaFoldDB" id="A0A1T4XEP1"/>
<dbReference type="EMBL" id="FUYB01000016">
    <property type="protein sequence ID" value="SKA87939.1"/>
    <property type="molecule type" value="Genomic_DNA"/>
</dbReference>
<gene>
    <name evidence="2" type="ORF">SAMN02745130_02901</name>
</gene>
<dbReference type="STRING" id="92487.SAMN02745130_02901"/>
<accession>A0A1T4XEP1</accession>
<protein>
    <submittedName>
        <fullName evidence="2">AAA domain-containing protein</fullName>
    </submittedName>
</protein>
<organism evidence="2 3">
    <name type="scientific">Thiothrix eikelboomii</name>
    <dbReference type="NCBI Taxonomy" id="92487"/>
    <lineage>
        <taxon>Bacteria</taxon>
        <taxon>Pseudomonadati</taxon>
        <taxon>Pseudomonadota</taxon>
        <taxon>Gammaproteobacteria</taxon>
        <taxon>Thiotrichales</taxon>
        <taxon>Thiotrichaceae</taxon>
        <taxon>Thiothrix</taxon>
    </lineage>
</organism>